<keyword evidence="5" id="KW-0378">Hydrolase</keyword>
<evidence type="ECO:0000313" key="5">
    <source>
        <dbReference type="RefSeq" id="XP_051862500.1"/>
    </source>
</evidence>
<dbReference type="GO" id="GO:0004180">
    <property type="term" value="F:carboxypeptidase activity"/>
    <property type="evidence" value="ECO:0007669"/>
    <property type="project" value="UniProtKB-KW"/>
</dbReference>
<reference evidence="5" key="1">
    <citation type="submission" date="2025-08" db="UniProtKB">
        <authorList>
            <consortium name="RefSeq"/>
        </authorList>
    </citation>
    <scope>IDENTIFICATION</scope>
    <source>
        <strain evidence="5">15112-1751.03</strain>
        <tissue evidence="5">Whole Adult</tissue>
    </source>
</reference>
<dbReference type="SMART" id="SM00369">
    <property type="entry name" value="LRR_TYP"/>
    <property type="match status" value="6"/>
</dbReference>
<dbReference type="InterPro" id="IPR003591">
    <property type="entry name" value="Leu-rich_rpt_typical-subtyp"/>
</dbReference>
<sequence length="411" mass="46526">MSSAMCCYLYLYLLWMWLMMGLNSCESTVKNAAPKQVSVSRLECNENLCTELNYPLDSQVAYFSNEIGKTLGNYTSLVLHNSQLTHLPLNVFQTLKQLETLDVYGCEVQHVTRECFRSAGKLKKLQLGGNLISKLDGDTFALATQLEELELADNELQELPAKLFSGLRQLRKLLLQGNRLKVLPTDAFVQLQHLQHLNVDYNQLTKLPAGLCGKQEELQDFSARGNQLQQVAGDAFATVQRLCLSDNPQLHTLHLKGKVRQLEANNCNLKSLKLDQAQQLEQLQLSNSKLRNFDFLRSAQNLLELDLSGVEKLPVLPNPWPAKLVERLSISRDNPGDWTDKIISQMPQLKYLDVLRNGEREIFLIDDDDDNVEQLDDNDWLCDKQTGECPTVEVGEADELLWTGDGFETIS</sequence>
<keyword evidence="5" id="KW-0645">Protease</keyword>
<dbReference type="Pfam" id="PF00560">
    <property type="entry name" value="LRR_1"/>
    <property type="match status" value="1"/>
</dbReference>
<dbReference type="Proteomes" id="UP000515160">
    <property type="component" value="Chromosome 2R"/>
</dbReference>
<dbReference type="PANTHER" id="PTHR45712">
    <property type="entry name" value="AGAP008170-PA"/>
    <property type="match status" value="1"/>
</dbReference>
<evidence type="ECO:0000313" key="4">
    <source>
        <dbReference type="Proteomes" id="UP000515160"/>
    </source>
</evidence>
<accession>A0A9C6T096</accession>
<dbReference type="PANTHER" id="PTHR45712:SF1">
    <property type="entry name" value="NEPHROCAN"/>
    <property type="match status" value="1"/>
</dbReference>
<dbReference type="RefSeq" id="XP_051862500.1">
    <property type="nucleotide sequence ID" value="XM_052006540.1"/>
</dbReference>
<keyword evidence="1" id="KW-0433">Leucine-rich repeat</keyword>
<feature type="chain" id="PRO_5039061211" evidence="3">
    <location>
        <begin position="28"/>
        <end position="411"/>
    </location>
</feature>
<dbReference type="FunFam" id="3.80.10.10:FF:001164">
    <property type="entry name" value="GH01279p"/>
    <property type="match status" value="1"/>
</dbReference>
<dbReference type="InterPro" id="IPR032675">
    <property type="entry name" value="LRR_dom_sf"/>
</dbReference>
<organism evidence="4 5">
    <name type="scientific">Drosophila albomicans</name>
    <name type="common">Fruit fly</name>
    <dbReference type="NCBI Taxonomy" id="7291"/>
    <lineage>
        <taxon>Eukaryota</taxon>
        <taxon>Metazoa</taxon>
        <taxon>Ecdysozoa</taxon>
        <taxon>Arthropoda</taxon>
        <taxon>Hexapoda</taxon>
        <taxon>Insecta</taxon>
        <taxon>Pterygota</taxon>
        <taxon>Neoptera</taxon>
        <taxon>Endopterygota</taxon>
        <taxon>Diptera</taxon>
        <taxon>Brachycera</taxon>
        <taxon>Muscomorpha</taxon>
        <taxon>Ephydroidea</taxon>
        <taxon>Drosophilidae</taxon>
        <taxon>Drosophila</taxon>
    </lineage>
</organism>
<dbReference type="InterPro" id="IPR001611">
    <property type="entry name" value="Leu-rich_rpt"/>
</dbReference>
<dbReference type="OrthoDB" id="6022531at2759"/>
<protein>
    <submittedName>
        <fullName evidence="5">Carboxypeptidase N subunit 2</fullName>
    </submittedName>
</protein>
<feature type="signal peptide" evidence="3">
    <location>
        <begin position="1"/>
        <end position="27"/>
    </location>
</feature>
<keyword evidence="2" id="KW-0677">Repeat</keyword>
<keyword evidence="3" id="KW-0732">Signal</keyword>
<dbReference type="InterPro" id="IPR050333">
    <property type="entry name" value="SLRP"/>
</dbReference>
<evidence type="ECO:0000256" key="1">
    <source>
        <dbReference type="ARBA" id="ARBA00022614"/>
    </source>
</evidence>
<dbReference type="Gene3D" id="3.80.10.10">
    <property type="entry name" value="Ribonuclease Inhibitor"/>
    <property type="match status" value="2"/>
</dbReference>
<evidence type="ECO:0000256" key="3">
    <source>
        <dbReference type="SAM" id="SignalP"/>
    </source>
</evidence>
<dbReference type="GeneID" id="117575808"/>
<dbReference type="AlphaFoldDB" id="A0A9C6T096"/>
<evidence type="ECO:0000256" key="2">
    <source>
        <dbReference type="ARBA" id="ARBA00022737"/>
    </source>
</evidence>
<dbReference type="Pfam" id="PF13855">
    <property type="entry name" value="LRR_8"/>
    <property type="match status" value="1"/>
</dbReference>
<proteinExistence type="predicted"/>
<dbReference type="SUPFAM" id="SSF52058">
    <property type="entry name" value="L domain-like"/>
    <property type="match status" value="1"/>
</dbReference>
<name>A0A9C6T096_DROAB</name>
<dbReference type="SMART" id="SM00364">
    <property type="entry name" value="LRR_BAC"/>
    <property type="match status" value="3"/>
</dbReference>
<keyword evidence="4" id="KW-1185">Reference proteome</keyword>
<gene>
    <name evidence="5" type="primary">LOC117575808</name>
</gene>
<keyword evidence="5" id="KW-0121">Carboxypeptidase</keyword>
<dbReference type="GO" id="GO:0005615">
    <property type="term" value="C:extracellular space"/>
    <property type="evidence" value="ECO:0007669"/>
    <property type="project" value="TreeGrafter"/>
</dbReference>